<gene>
    <name evidence="1" type="ORF">FJT64_001292</name>
</gene>
<reference evidence="1 2" key="1">
    <citation type="submission" date="2019-07" db="EMBL/GenBank/DDBJ databases">
        <title>Draft genome assembly of a fouling barnacle, Amphibalanus amphitrite (Darwin, 1854): The first reference genome for Thecostraca.</title>
        <authorList>
            <person name="Kim W."/>
        </authorList>
    </citation>
    <scope>NUCLEOTIDE SEQUENCE [LARGE SCALE GENOMIC DNA]</scope>
    <source>
        <strain evidence="1">SNU_AA5</strain>
        <tissue evidence="1">Soma without cirri and trophi</tissue>
    </source>
</reference>
<organism evidence="1 2">
    <name type="scientific">Amphibalanus amphitrite</name>
    <name type="common">Striped barnacle</name>
    <name type="synonym">Balanus amphitrite</name>
    <dbReference type="NCBI Taxonomy" id="1232801"/>
    <lineage>
        <taxon>Eukaryota</taxon>
        <taxon>Metazoa</taxon>
        <taxon>Ecdysozoa</taxon>
        <taxon>Arthropoda</taxon>
        <taxon>Crustacea</taxon>
        <taxon>Multicrustacea</taxon>
        <taxon>Cirripedia</taxon>
        <taxon>Thoracica</taxon>
        <taxon>Thoracicalcarea</taxon>
        <taxon>Balanomorpha</taxon>
        <taxon>Balanoidea</taxon>
        <taxon>Balanidae</taxon>
        <taxon>Amphibalaninae</taxon>
        <taxon>Amphibalanus</taxon>
    </lineage>
</organism>
<proteinExistence type="predicted"/>
<dbReference type="PANTHER" id="PTHR46113:SF1">
    <property type="entry name" value="PEPTIDASE M17 LEUCYL AMINOPEPTIDASE N-TERMINAL DOMAIN-CONTAINING PROTEIN"/>
    <property type="match status" value="1"/>
</dbReference>
<dbReference type="AlphaFoldDB" id="A0A6A4VIJ4"/>
<sequence length="137" mass="15423">MKRQWYISETLVGLALFDQAVPQCEKECMVSNLGKPAKKKALKRLEKKNTGPFQGKRLWDFVTSRTTVMLEALDLDSSLLSTPVQSWEENDAYKVGKQRVSNLAVVNDHAERAIALIKEFNNDRRAAAVPAEGSAWE</sequence>
<protein>
    <submittedName>
        <fullName evidence="1">Uncharacterized protein</fullName>
    </submittedName>
</protein>
<dbReference type="PANTHER" id="PTHR46113">
    <property type="entry name" value="SNAC DOMAIN-CONTAINING PROTEIN"/>
    <property type="match status" value="1"/>
</dbReference>
<dbReference type="EMBL" id="VIIS01002042">
    <property type="protein sequence ID" value="KAF0289261.1"/>
    <property type="molecule type" value="Genomic_DNA"/>
</dbReference>
<evidence type="ECO:0000313" key="1">
    <source>
        <dbReference type="EMBL" id="KAF0289261.1"/>
    </source>
</evidence>
<keyword evidence="2" id="KW-1185">Reference proteome</keyword>
<comment type="caution">
    <text evidence="1">The sequence shown here is derived from an EMBL/GenBank/DDBJ whole genome shotgun (WGS) entry which is preliminary data.</text>
</comment>
<accession>A0A6A4VIJ4</accession>
<dbReference type="Proteomes" id="UP000440578">
    <property type="component" value="Unassembled WGS sequence"/>
</dbReference>
<evidence type="ECO:0000313" key="2">
    <source>
        <dbReference type="Proteomes" id="UP000440578"/>
    </source>
</evidence>
<name>A0A6A4VIJ4_AMPAM</name>